<dbReference type="RefSeq" id="WP_130829856.1">
    <property type="nucleotide sequence ID" value="NZ_SDIK01000062.1"/>
</dbReference>
<dbReference type="OrthoDB" id="5242612at2"/>
<dbReference type="Proteomes" id="UP000321612">
    <property type="component" value="Unassembled WGS sequence"/>
</dbReference>
<sequence length="142" mass="15925">MKIDYEENLTPHFTVGEMFRSGTAIRLGIDNEPAAHPSDGLTNEEVVENLRKLCEHVLEPLRKRVGRVVVTSGYRCGELNKAVGGARHSRHLTGRAADIYVSDTAMCRKYAAILRAHTPCTELLEEPLRSARKRWIHVGYDG</sequence>
<dbReference type="Gene3D" id="3.30.1380.10">
    <property type="match status" value="1"/>
</dbReference>
<dbReference type="InterPro" id="IPR009045">
    <property type="entry name" value="Zn_M74/Hedgehog-like"/>
</dbReference>
<evidence type="ECO:0000313" key="3">
    <source>
        <dbReference type="Proteomes" id="UP000321612"/>
    </source>
</evidence>
<dbReference type="Pfam" id="PF08291">
    <property type="entry name" value="Peptidase_M15_3"/>
    <property type="match status" value="1"/>
</dbReference>
<proteinExistence type="predicted"/>
<gene>
    <name evidence="2" type="ORF">ETF27_08580</name>
</gene>
<keyword evidence="3" id="KW-1185">Reference proteome</keyword>
<dbReference type="SUPFAM" id="SSF55166">
    <property type="entry name" value="Hedgehog/DD-peptidase"/>
    <property type="match status" value="1"/>
</dbReference>
<comment type="caution">
    <text evidence="2">The sequence shown here is derived from an EMBL/GenBank/DDBJ whole genome shotgun (WGS) entry which is preliminary data.</text>
</comment>
<organism evidence="2 3">
    <name type="scientific">Prevotella brunnea</name>
    <dbReference type="NCBI Taxonomy" id="2508867"/>
    <lineage>
        <taxon>Bacteria</taxon>
        <taxon>Pseudomonadati</taxon>
        <taxon>Bacteroidota</taxon>
        <taxon>Bacteroidia</taxon>
        <taxon>Bacteroidales</taxon>
        <taxon>Prevotellaceae</taxon>
        <taxon>Prevotella</taxon>
    </lineage>
</organism>
<dbReference type="EMBL" id="SDIK01000062">
    <property type="protein sequence ID" value="TXJ60176.1"/>
    <property type="molecule type" value="Genomic_DNA"/>
</dbReference>
<name>A0A5C8GE64_9BACT</name>
<reference evidence="3" key="1">
    <citation type="submission" date="2019-05" db="EMBL/GenBank/DDBJ databases">
        <title>Prevotella brunnea sp. nov., isolated from a wound of a patient.</title>
        <authorList>
            <person name="Buhl M."/>
        </authorList>
    </citation>
    <scope>NUCLEOTIDE SEQUENCE [LARGE SCALE GENOMIC DNA]</scope>
    <source>
        <strain evidence="3">A2672</strain>
    </source>
</reference>
<evidence type="ECO:0000259" key="1">
    <source>
        <dbReference type="Pfam" id="PF08291"/>
    </source>
</evidence>
<evidence type="ECO:0000313" key="2">
    <source>
        <dbReference type="EMBL" id="TXJ60176.1"/>
    </source>
</evidence>
<feature type="domain" description="Peptidase M15A C-terminal" evidence="1">
    <location>
        <begin position="11"/>
        <end position="138"/>
    </location>
</feature>
<dbReference type="InterPro" id="IPR013230">
    <property type="entry name" value="Peptidase_M15A_C"/>
</dbReference>
<protein>
    <submittedName>
        <fullName evidence="2">Peptidase M15</fullName>
    </submittedName>
</protein>
<dbReference type="AlphaFoldDB" id="A0A5C8GE64"/>
<accession>A0A5C8GE64</accession>